<organism evidence="9 10">
    <name type="scientific">Mucilaginibacter terrigena</name>
    <dbReference type="NCBI Taxonomy" id="2492395"/>
    <lineage>
        <taxon>Bacteria</taxon>
        <taxon>Pseudomonadati</taxon>
        <taxon>Bacteroidota</taxon>
        <taxon>Sphingobacteriia</taxon>
        <taxon>Sphingobacteriales</taxon>
        <taxon>Sphingobacteriaceae</taxon>
        <taxon>Mucilaginibacter</taxon>
    </lineage>
</organism>
<keyword evidence="4 6" id="KW-1133">Transmembrane helix</keyword>
<dbReference type="OrthoDB" id="1451596at2"/>
<evidence type="ECO:0000313" key="9">
    <source>
        <dbReference type="EMBL" id="RYU92431.1"/>
    </source>
</evidence>
<protein>
    <submittedName>
        <fullName evidence="9">FtsX-like permease family protein</fullName>
    </submittedName>
</protein>
<feature type="transmembrane region" description="Helical" evidence="6">
    <location>
        <begin position="765"/>
        <end position="791"/>
    </location>
</feature>
<feature type="transmembrane region" description="Helical" evidence="6">
    <location>
        <begin position="348"/>
        <end position="369"/>
    </location>
</feature>
<dbReference type="EMBL" id="SEWG01000001">
    <property type="protein sequence ID" value="RYU92431.1"/>
    <property type="molecule type" value="Genomic_DNA"/>
</dbReference>
<dbReference type="AlphaFoldDB" id="A0A4Q5LS99"/>
<evidence type="ECO:0000256" key="2">
    <source>
        <dbReference type="ARBA" id="ARBA00022475"/>
    </source>
</evidence>
<dbReference type="GO" id="GO:0022857">
    <property type="term" value="F:transmembrane transporter activity"/>
    <property type="evidence" value="ECO:0007669"/>
    <property type="project" value="TreeGrafter"/>
</dbReference>
<feature type="transmembrane region" description="Helical" evidence="6">
    <location>
        <begin position="682"/>
        <end position="702"/>
    </location>
</feature>
<keyword evidence="5 6" id="KW-0472">Membrane</keyword>
<feature type="transmembrane region" description="Helical" evidence="6">
    <location>
        <begin position="30"/>
        <end position="54"/>
    </location>
</feature>
<evidence type="ECO:0000256" key="1">
    <source>
        <dbReference type="ARBA" id="ARBA00004651"/>
    </source>
</evidence>
<evidence type="ECO:0000256" key="4">
    <source>
        <dbReference type="ARBA" id="ARBA00022989"/>
    </source>
</evidence>
<feature type="transmembrane region" description="Helical" evidence="6">
    <location>
        <begin position="295"/>
        <end position="314"/>
    </location>
</feature>
<feature type="domain" description="ABC3 transporter permease C-terminal" evidence="7">
    <location>
        <begin position="297"/>
        <end position="409"/>
    </location>
</feature>
<dbReference type="Pfam" id="PF12704">
    <property type="entry name" value="MacB_PCD"/>
    <property type="match status" value="1"/>
</dbReference>
<comment type="caution">
    <text evidence="9">The sequence shown here is derived from an EMBL/GenBank/DDBJ whole genome shotgun (WGS) entry which is preliminary data.</text>
</comment>
<dbReference type="InterPro" id="IPR025857">
    <property type="entry name" value="MacB_PCD"/>
</dbReference>
<feature type="transmembrane region" description="Helical" evidence="6">
    <location>
        <begin position="385"/>
        <end position="412"/>
    </location>
</feature>
<dbReference type="GO" id="GO:0005886">
    <property type="term" value="C:plasma membrane"/>
    <property type="evidence" value="ECO:0007669"/>
    <property type="project" value="UniProtKB-SubCell"/>
</dbReference>
<feature type="transmembrane region" description="Helical" evidence="6">
    <location>
        <begin position="730"/>
        <end position="749"/>
    </location>
</feature>
<evidence type="ECO:0000256" key="3">
    <source>
        <dbReference type="ARBA" id="ARBA00022692"/>
    </source>
</evidence>
<gene>
    <name evidence="9" type="ORF">EWM62_03075</name>
</gene>
<sequence length="801" mass="88841">MTQCPNDPMTKKMIKNYLKIAWRNLARHKLYSFINIGGLGVGMAVSFMLLLYVYNEFSFDKMYKDQDLIYQVWRNQPSNGDIRSTNSMSVPVADAIRKNYPEIALTARTNWGNEYLFSYKDNALKITMLSADPSLLDIFSFEFVQGSKSDAFKDVSSVVLTQSTAKAIFGNTDPMGKMVKINNTRSAKVTGILKDMPENSSMKFSAMGSWAMLEADEPWIKTSGWGNFSFQTYVKVKSGTNLSKLNSKLAGLVAKYNSQDKENKLFLYQFSKQHLFTEFKNGVSTGGGAIEYVRLFMFLAIGILLIACINFMNLSTARSQTRAREVGVRKVVGARRVSIIQQFMGESLLMCVISFGLALALTALILPYFNGLIAKNLTIPYRLPFFWIAGTGVTVITGIIAGSYPALFLSSFKPVKVLKGINKAGKATLRPRQILVIVQFSFATCLILSTILIYKQLNFIKNRPAGYDKNGLVEVPLDGRLYNEFESFRRDAIASGAITEAVSTSNTITGNGGASWGIKWPGQLPGEDKLPIEQMVANYHFTKTFGLEMAMGRDFDSTRPSDTTAILLNEAAVKMMRLKEPLGAVVNWQGADRTVVGVLKNYIVNSPSEPAKPLIVGNVKGWAGMAGVRLNKALSVSNALDKLSAVYKKYNPDYPFNYKFVDEEYSKKFHTEQLLGTLSNSFTVLAIVLSCLGLFGLASFAAEQRRKEIGIRKVLGATTANLWLNLSKEFVQLVIIAFIIGGAVSWRFMDQWLHNYTYRTDISPWVFVATIVISLAVTLLTVSGQAIKAALSNPVKSLRSE</sequence>
<dbReference type="InterPro" id="IPR003838">
    <property type="entry name" value="ABC3_permease_C"/>
</dbReference>
<keyword evidence="3 6" id="KW-0812">Transmembrane</keyword>
<keyword evidence="2" id="KW-1003">Cell membrane</keyword>
<evidence type="ECO:0000256" key="5">
    <source>
        <dbReference type="ARBA" id="ARBA00023136"/>
    </source>
</evidence>
<evidence type="ECO:0000256" key="6">
    <source>
        <dbReference type="SAM" id="Phobius"/>
    </source>
</evidence>
<feature type="transmembrane region" description="Helical" evidence="6">
    <location>
        <begin position="433"/>
        <end position="454"/>
    </location>
</feature>
<proteinExistence type="predicted"/>
<keyword evidence="10" id="KW-1185">Reference proteome</keyword>
<dbReference type="Pfam" id="PF02687">
    <property type="entry name" value="FtsX"/>
    <property type="match status" value="2"/>
</dbReference>
<comment type="subcellular location">
    <subcellularLocation>
        <location evidence="1">Cell membrane</location>
        <topology evidence="1">Multi-pass membrane protein</topology>
    </subcellularLocation>
</comment>
<evidence type="ECO:0000259" key="7">
    <source>
        <dbReference type="Pfam" id="PF02687"/>
    </source>
</evidence>
<dbReference type="Proteomes" id="UP000293331">
    <property type="component" value="Unassembled WGS sequence"/>
</dbReference>
<evidence type="ECO:0000259" key="8">
    <source>
        <dbReference type="Pfam" id="PF12704"/>
    </source>
</evidence>
<feature type="domain" description="MacB-like periplasmic core" evidence="8">
    <location>
        <begin position="32"/>
        <end position="249"/>
    </location>
</feature>
<reference evidence="9 10" key="1">
    <citation type="submission" date="2019-02" db="EMBL/GenBank/DDBJ databases">
        <title>Bacterial novel species Mucilaginibacter sp. 17JY9-4 isolated from soil.</title>
        <authorList>
            <person name="Jung H.-Y."/>
        </authorList>
    </citation>
    <scope>NUCLEOTIDE SEQUENCE [LARGE SCALE GENOMIC DNA]</scope>
    <source>
        <strain evidence="9 10">17JY9-4</strain>
    </source>
</reference>
<name>A0A4Q5LS99_9SPHI</name>
<evidence type="ECO:0000313" key="10">
    <source>
        <dbReference type="Proteomes" id="UP000293331"/>
    </source>
</evidence>
<dbReference type="PANTHER" id="PTHR30572">
    <property type="entry name" value="MEMBRANE COMPONENT OF TRANSPORTER-RELATED"/>
    <property type="match status" value="1"/>
</dbReference>
<accession>A0A4Q5LS99</accession>
<dbReference type="InterPro" id="IPR050250">
    <property type="entry name" value="Macrolide_Exporter_MacB"/>
</dbReference>
<feature type="domain" description="ABC3 transporter permease C-terminal" evidence="7">
    <location>
        <begin position="681"/>
        <end position="789"/>
    </location>
</feature>
<dbReference type="PANTHER" id="PTHR30572:SF18">
    <property type="entry name" value="ABC-TYPE MACROLIDE FAMILY EXPORT SYSTEM PERMEASE COMPONENT 2"/>
    <property type="match status" value="1"/>
</dbReference>